<dbReference type="Proteomes" id="UP000243180">
    <property type="component" value="Chromosome"/>
</dbReference>
<dbReference type="GO" id="GO:0015159">
    <property type="term" value="F:polysaccharide transmembrane transporter activity"/>
    <property type="evidence" value="ECO:0007669"/>
    <property type="project" value="InterPro"/>
</dbReference>
<feature type="chain" id="PRO_5008572396" evidence="15">
    <location>
        <begin position="32"/>
        <end position="223"/>
    </location>
</feature>
<proteinExistence type="inferred from homology"/>
<keyword evidence="12" id="KW-0564">Palmitate</keyword>
<evidence type="ECO:0000313" key="19">
    <source>
        <dbReference type="Proteomes" id="UP000243180"/>
    </source>
</evidence>
<reference evidence="18 19" key="1">
    <citation type="submission" date="2015-05" db="EMBL/GenBank/DDBJ databases">
        <title>Complete genome sequence of a sulfur-oxidizing gammaproteobacterium strain HA5.</title>
        <authorList>
            <person name="Miura A."/>
            <person name="Kojima H."/>
            <person name="Fukui M."/>
        </authorList>
    </citation>
    <scope>NUCLEOTIDE SEQUENCE [LARGE SCALE GENOMIC DNA]</scope>
    <source>
        <strain evidence="18 19">HA5</strain>
    </source>
</reference>
<evidence type="ECO:0000256" key="5">
    <source>
        <dbReference type="ARBA" id="ARBA00022597"/>
    </source>
</evidence>
<dbReference type="FunCoup" id="A0A1B4XGK0">
    <property type="interactions" value="75"/>
</dbReference>
<evidence type="ECO:0000256" key="8">
    <source>
        <dbReference type="ARBA" id="ARBA00023047"/>
    </source>
</evidence>
<sequence>MQRLNKLFQFLVMILAMAALVSCGTAPSAVASDMDNTGSASAPGIAAPGAAAGAKTAPETAPRDAYIIQPGDILAVSVWKEKDLQGEYAVRPDGGINFPLAGDIVVAGKTIEQIQVTIAAKLTKYVPDPVVTASVKQSQGNKIYVVGKVNKPGEFASNRTIDVMQALSMAGGPNPFASVNKIKIIRRVNGEQKIFYFKYSRVEKGEDLEQNIILQGGDIVVVP</sequence>
<evidence type="ECO:0000256" key="6">
    <source>
        <dbReference type="ARBA" id="ARBA00022692"/>
    </source>
</evidence>
<keyword evidence="4" id="KW-1134">Transmembrane beta strand</keyword>
<dbReference type="GO" id="GO:0006811">
    <property type="term" value="P:monoatomic ion transport"/>
    <property type="evidence" value="ECO:0007669"/>
    <property type="project" value="UniProtKB-KW"/>
</dbReference>
<dbReference type="EMBL" id="AP014879">
    <property type="protein sequence ID" value="BAV33897.1"/>
    <property type="molecule type" value="Genomic_DNA"/>
</dbReference>
<keyword evidence="5 18" id="KW-0762">Sugar transport</keyword>
<dbReference type="InParanoid" id="A0A1B4XGK0"/>
<keyword evidence="6" id="KW-0812">Transmembrane</keyword>
<gene>
    <name evidence="18" type="ORF">SCL_1592</name>
</gene>
<dbReference type="PANTHER" id="PTHR33619">
    <property type="entry name" value="POLYSACCHARIDE EXPORT PROTEIN GFCE-RELATED"/>
    <property type="match status" value="1"/>
</dbReference>
<dbReference type="PROSITE" id="PS51257">
    <property type="entry name" value="PROKAR_LIPOPROTEIN"/>
    <property type="match status" value="1"/>
</dbReference>
<evidence type="ECO:0000259" key="16">
    <source>
        <dbReference type="Pfam" id="PF02563"/>
    </source>
</evidence>
<evidence type="ECO:0000313" key="18">
    <source>
        <dbReference type="EMBL" id="BAV33897.1"/>
    </source>
</evidence>
<dbReference type="KEGG" id="slim:SCL_1592"/>
<comment type="subcellular location">
    <subcellularLocation>
        <location evidence="1">Cell outer membrane</location>
        <topology evidence="1">Multi-pass membrane protein</topology>
    </subcellularLocation>
</comment>
<keyword evidence="9" id="KW-0406">Ion transport</keyword>
<feature type="domain" description="SLBB" evidence="17">
    <location>
        <begin position="142"/>
        <end position="222"/>
    </location>
</feature>
<evidence type="ECO:0000256" key="13">
    <source>
        <dbReference type="ARBA" id="ARBA00023237"/>
    </source>
</evidence>
<evidence type="ECO:0000256" key="9">
    <source>
        <dbReference type="ARBA" id="ARBA00023065"/>
    </source>
</evidence>
<evidence type="ECO:0000256" key="15">
    <source>
        <dbReference type="SAM" id="SignalP"/>
    </source>
</evidence>
<dbReference type="AlphaFoldDB" id="A0A1B4XGK0"/>
<dbReference type="GO" id="GO:0015288">
    <property type="term" value="F:porin activity"/>
    <property type="evidence" value="ECO:0007669"/>
    <property type="project" value="UniProtKB-KW"/>
</dbReference>
<evidence type="ECO:0000256" key="2">
    <source>
        <dbReference type="ARBA" id="ARBA00009450"/>
    </source>
</evidence>
<protein>
    <submittedName>
        <fullName evidence="18">Sugar transporter</fullName>
    </submittedName>
</protein>
<dbReference type="InterPro" id="IPR054765">
    <property type="entry name" value="SLBB_dom"/>
</dbReference>
<keyword evidence="14" id="KW-0449">Lipoprotein</keyword>
<keyword evidence="11" id="KW-0472">Membrane</keyword>
<accession>A0A1B4XGK0</accession>
<evidence type="ECO:0000256" key="7">
    <source>
        <dbReference type="ARBA" id="ARBA00022729"/>
    </source>
</evidence>
<evidence type="ECO:0000256" key="10">
    <source>
        <dbReference type="ARBA" id="ARBA00023114"/>
    </source>
</evidence>
<dbReference type="RefSeq" id="WP_197702560.1">
    <property type="nucleotide sequence ID" value="NZ_AP014879.1"/>
</dbReference>
<evidence type="ECO:0000259" key="17">
    <source>
        <dbReference type="Pfam" id="PF22461"/>
    </source>
</evidence>
<evidence type="ECO:0000256" key="3">
    <source>
        <dbReference type="ARBA" id="ARBA00022448"/>
    </source>
</evidence>
<comment type="similarity">
    <text evidence="2">Belongs to the BexD/CtrA/VexA family.</text>
</comment>
<dbReference type="Gene3D" id="3.30.1950.10">
    <property type="entry name" value="wza like domain"/>
    <property type="match status" value="1"/>
</dbReference>
<evidence type="ECO:0000256" key="12">
    <source>
        <dbReference type="ARBA" id="ARBA00023139"/>
    </source>
</evidence>
<dbReference type="GO" id="GO:0046930">
    <property type="term" value="C:pore complex"/>
    <property type="evidence" value="ECO:0007669"/>
    <property type="project" value="UniProtKB-KW"/>
</dbReference>
<evidence type="ECO:0000256" key="1">
    <source>
        <dbReference type="ARBA" id="ARBA00004571"/>
    </source>
</evidence>
<keyword evidence="3" id="KW-0813">Transport</keyword>
<evidence type="ECO:0000256" key="11">
    <source>
        <dbReference type="ARBA" id="ARBA00023136"/>
    </source>
</evidence>
<dbReference type="InterPro" id="IPR003715">
    <property type="entry name" value="Poly_export_N"/>
</dbReference>
<keyword evidence="7 15" id="KW-0732">Signal</keyword>
<name>A0A1B4XGK0_9GAMM</name>
<dbReference type="Gene3D" id="3.10.560.10">
    <property type="entry name" value="Outer membrane lipoprotein wza domain like"/>
    <property type="match status" value="1"/>
</dbReference>
<dbReference type="InterPro" id="IPR049712">
    <property type="entry name" value="Poly_export"/>
</dbReference>
<dbReference type="GO" id="GO:0009279">
    <property type="term" value="C:cell outer membrane"/>
    <property type="evidence" value="ECO:0007669"/>
    <property type="project" value="UniProtKB-SubCell"/>
</dbReference>
<feature type="domain" description="Polysaccharide export protein N-terminal" evidence="16">
    <location>
        <begin position="62"/>
        <end position="135"/>
    </location>
</feature>
<dbReference type="Pfam" id="PF22461">
    <property type="entry name" value="SLBB_2"/>
    <property type="match status" value="1"/>
</dbReference>
<dbReference type="PANTHER" id="PTHR33619:SF3">
    <property type="entry name" value="POLYSACCHARIDE EXPORT PROTEIN GFCE-RELATED"/>
    <property type="match status" value="1"/>
</dbReference>
<keyword evidence="13" id="KW-0998">Cell outer membrane</keyword>
<evidence type="ECO:0000256" key="4">
    <source>
        <dbReference type="ARBA" id="ARBA00022452"/>
    </source>
</evidence>
<evidence type="ECO:0000256" key="14">
    <source>
        <dbReference type="ARBA" id="ARBA00023288"/>
    </source>
</evidence>
<organism evidence="18 19">
    <name type="scientific">Sulfuricaulis limicola</name>
    <dbReference type="NCBI Taxonomy" id="1620215"/>
    <lineage>
        <taxon>Bacteria</taxon>
        <taxon>Pseudomonadati</taxon>
        <taxon>Pseudomonadota</taxon>
        <taxon>Gammaproteobacteria</taxon>
        <taxon>Acidiferrobacterales</taxon>
        <taxon>Acidiferrobacteraceae</taxon>
        <taxon>Sulfuricaulis</taxon>
    </lineage>
</organism>
<dbReference type="Pfam" id="PF02563">
    <property type="entry name" value="Poly_export"/>
    <property type="match status" value="1"/>
</dbReference>
<keyword evidence="8" id="KW-0625">Polysaccharide transport</keyword>
<keyword evidence="19" id="KW-1185">Reference proteome</keyword>
<keyword evidence="10" id="KW-0626">Porin</keyword>
<feature type="signal peptide" evidence="15">
    <location>
        <begin position="1"/>
        <end position="31"/>
    </location>
</feature>